<comment type="caution">
    <text evidence="3">The sequence shown here is derived from an EMBL/GenBank/DDBJ whole genome shotgun (WGS) entry which is preliminary data.</text>
</comment>
<dbReference type="Gene3D" id="3.30.1460.10">
    <property type="match status" value="1"/>
</dbReference>
<reference evidence="3" key="2">
    <citation type="submission" date="2020-09" db="EMBL/GenBank/DDBJ databases">
        <authorList>
            <person name="Sun Q."/>
            <person name="Zhou Y."/>
        </authorList>
    </citation>
    <scope>NUCLEOTIDE SEQUENCE</scope>
    <source>
        <strain evidence="3">CGMCC 4.7306</strain>
    </source>
</reference>
<feature type="domain" description="TY-Chap central" evidence="1">
    <location>
        <begin position="173"/>
        <end position="303"/>
    </location>
</feature>
<protein>
    <recommendedName>
        <fullName evidence="5">Sensory transduction regulator</fullName>
    </recommendedName>
</protein>
<feature type="domain" description="TY-Chap N-terminal" evidence="2">
    <location>
        <begin position="17"/>
        <end position="137"/>
    </location>
</feature>
<dbReference type="SUPFAM" id="SSF69635">
    <property type="entry name" value="Type III secretory system chaperone-like"/>
    <property type="match status" value="1"/>
</dbReference>
<dbReference type="EMBL" id="BMMZ01000001">
    <property type="protein sequence ID" value="GGL50995.1"/>
    <property type="molecule type" value="Genomic_DNA"/>
</dbReference>
<dbReference type="AlphaFoldDB" id="A0A917W1T1"/>
<gene>
    <name evidence="3" type="ORF">GCM10011575_06590</name>
</gene>
<evidence type="ECO:0008006" key="5">
    <source>
        <dbReference type="Google" id="ProtNLM"/>
    </source>
</evidence>
<sequence>MDATDYEGFDIDRSTEQAWAEFRTRLSEVVSVIDETADLVIGTESQRTEDGGPFVSFTAPARDQIRSEAASNAVLGDAFQLDDRQLGAMEKAGWNPPSADASANFWVELPQEESDRLADLAVTALRDVYGVQHPVFLAPDQLAEILTPKVADPPEEKIYDEEDVTAVLAGSREHLDDLVAEELTELFGHRPIRDEEGDIAIRVGSTMIFLRTTDDATEIVIFAAIVHDVEGRSRAVEVLNDLNTEARWVKFQLIRDRVFATLSVLAQPFVPAHLAQAVKIMSDTADAIDDELAEKLRGRTTFDNDSDD</sequence>
<evidence type="ECO:0000259" key="1">
    <source>
        <dbReference type="Pfam" id="PF22551"/>
    </source>
</evidence>
<organism evidence="3 4">
    <name type="scientific">Microlunatus endophyticus</name>
    <dbReference type="NCBI Taxonomy" id="1716077"/>
    <lineage>
        <taxon>Bacteria</taxon>
        <taxon>Bacillati</taxon>
        <taxon>Actinomycetota</taxon>
        <taxon>Actinomycetes</taxon>
        <taxon>Propionibacteriales</taxon>
        <taxon>Propionibacteriaceae</taxon>
        <taxon>Microlunatus</taxon>
    </lineage>
</organism>
<accession>A0A917W1T1</accession>
<dbReference type="InterPro" id="IPR054343">
    <property type="entry name" value="TY-Chap_M"/>
</dbReference>
<evidence type="ECO:0000313" key="4">
    <source>
        <dbReference type="Proteomes" id="UP000613840"/>
    </source>
</evidence>
<dbReference type="Pfam" id="PF22552">
    <property type="entry name" value="TY-Chap3"/>
    <property type="match status" value="1"/>
</dbReference>
<evidence type="ECO:0000259" key="2">
    <source>
        <dbReference type="Pfam" id="PF22552"/>
    </source>
</evidence>
<name>A0A917W1T1_9ACTN</name>
<dbReference type="Pfam" id="PF22551">
    <property type="entry name" value="TY-Chap1"/>
    <property type="match status" value="1"/>
</dbReference>
<dbReference type="InterPro" id="IPR054344">
    <property type="entry name" value="TY-Chap_N"/>
</dbReference>
<proteinExistence type="predicted"/>
<dbReference type="Proteomes" id="UP000613840">
    <property type="component" value="Unassembled WGS sequence"/>
</dbReference>
<dbReference type="RefSeq" id="WP_188893700.1">
    <property type="nucleotide sequence ID" value="NZ_BMMZ01000001.1"/>
</dbReference>
<evidence type="ECO:0000313" key="3">
    <source>
        <dbReference type="EMBL" id="GGL50995.1"/>
    </source>
</evidence>
<keyword evidence="4" id="KW-1185">Reference proteome</keyword>
<reference evidence="3" key="1">
    <citation type="journal article" date="2014" name="Int. J. Syst. Evol. Microbiol.">
        <title>Complete genome sequence of Corynebacterium casei LMG S-19264T (=DSM 44701T), isolated from a smear-ripened cheese.</title>
        <authorList>
            <consortium name="US DOE Joint Genome Institute (JGI-PGF)"/>
            <person name="Walter F."/>
            <person name="Albersmeier A."/>
            <person name="Kalinowski J."/>
            <person name="Ruckert C."/>
        </authorList>
    </citation>
    <scope>NUCLEOTIDE SEQUENCE</scope>
    <source>
        <strain evidence="3">CGMCC 4.7306</strain>
    </source>
</reference>